<comment type="caution">
    <text evidence="2">The sequence shown here is derived from an EMBL/GenBank/DDBJ whole genome shotgun (WGS) entry which is preliminary data.</text>
</comment>
<organism evidence="2 3">
    <name type="scientific">Cirrhinus molitorella</name>
    <name type="common">mud carp</name>
    <dbReference type="NCBI Taxonomy" id="172907"/>
    <lineage>
        <taxon>Eukaryota</taxon>
        <taxon>Metazoa</taxon>
        <taxon>Chordata</taxon>
        <taxon>Craniata</taxon>
        <taxon>Vertebrata</taxon>
        <taxon>Euteleostomi</taxon>
        <taxon>Actinopterygii</taxon>
        <taxon>Neopterygii</taxon>
        <taxon>Teleostei</taxon>
        <taxon>Ostariophysi</taxon>
        <taxon>Cypriniformes</taxon>
        <taxon>Cyprinidae</taxon>
        <taxon>Labeoninae</taxon>
        <taxon>Labeonini</taxon>
        <taxon>Cirrhinus</taxon>
    </lineage>
</organism>
<proteinExistence type="predicted"/>
<keyword evidence="1" id="KW-0812">Transmembrane</keyword>
<accession>A0ABR3M8K3</accession>
<evidence type="ECO:0000256" key="1">
    <source>
        <dbReference type="SAM" id="Phobius"/>
    </source>
</evidence>
<reference evidence="2 3" key="1">
    <citation type="submission" date="2023-09" db="EMBL/GenBank/DDBJ databases">
        <authorList>
            <person name="Wang M."/>
        </authorList>
    </citation>
    <scope>NUCLEOTIDE SEQUENCE [LARGE SCALE GENOMIC DNA]</scope>
    <source>
        <strain evidence="2">GT-2023</strain>
        <tissue evidence="2">Liver</tissue>
    </source>
</reference>
<feature type="transmembrane region" description="Helical" evidence="1">
    <location>
        <begin position="106"/>
        <end position="122"/>
    </location>
</feature>
<name>A0ABR3M8K3_9TELE</name>
<evidence type="ECO:0000313" key="3">
    <source>
        <dbReference type="Proteomes" id="UP001558613"/>
    </source>
</evidence>
<dbReference type="Proteomes" id="UP001558613">
    <property type="component" value="Unassembled WGS sequence"/>
</dbReference>
<feature type="transmembrane region" description="Helical" evidence="1">
    <location>
        <begin position="142"/>
        <end position="161"/>
    </location>
</feature>
<sequence length="215" mass="24225">MAIHPSIYPSIPPSIHPFISLSIHPSIHSSMPLSIHPSPTAGMAAKHQRTIGEALQHPHPNTSASCCCHYRTEPRQNTHIHTHTQTHTHGDGADLYSSEQDEMSCFWIHSILIPGFFVLFGFEDAERRQLSRSDRLCHRREISWVGVFCINSGICVNLAALDLRCLHYQRDCQNSGSLERLQSEVLHVIPEDLFCPQDEAHHPVSIGDDLILHLK</sequence>
<evidence type="ECO:0000313" key="2">
    <source>
        <dbReference type="EMBL" id="KAL1260394.1"/>
    </source>
</evidence>
<keyword evidence="1" id="KW-0472">Membrane</keyword>
<gene>
    <name evidence="2" type="ORF">QQF64_008221</name>
</gene>
<keyword evidence="3" id="KW-1185">Reference proteome</keyword>
<dbReference type="EMBL" id="JAYMGO010000015">
    <property type="protein sequence ID" value="KAL1260394.1"/>
    <property type="molecule type" value="Genomic_DNA"/>
</dbReference>
<keyword evidence="1" id="KW-1133">Transmembrane helix</keyword>
<protein>
    <submittedName>
        <fullName evidence="2">Uncharacterized protein</fullName>
    </submittedName>
</protein>